<sequence>MATHLCFKVREESD</sequence>
<reference evidence="1" key="1">
    <citation type="submission" date="2014-11" db="EMBL/GenBank/DDBJ databases">
        <authorList>
            <person name="Amaro Gonzalez C."/>
        </authorList>
    </citation>
    <scope>NUCLEOTIDE SEQUENCE</scope>
</reference>
<organism evidence="1">
    <name type="scientific">Anguilla anguilla</name>
    <name type="common">European freshwater eel</name>
    <name type="synonym">Muraena anguilla</name>
    <dbReference type="NCBI Taxonomy" id="7936"/>
    <lineage>
        <taxon>Eukaryota</taxon>
        <taxon>Metazoa</taxon>
        <taxon>Chordata</taxon>
        <taxon>Craniata</taxon>
        <taxon>Vertebrata</taxon>
        <taxon>Euteleostomi</taxon>
        <taxon>Actinopterygii</taxon>
        <taxon>Neopterygii</taxon>
        <taxon>Teleostei</taxon>
        <taxon>Anguilliformes</taxon>
        <taxon>Anguillidae</taxon>
        <taxon>Anguilla</taxon>
    </lineage>
</organism>
<evidence type="ECO:0000313" key="1">
    <source>
        <dbReference type="EMBL" id="JAH52664.1"/>
    </source>
</evidence>
<dbReference type="EMBL" id="GBXM01055913">
    <property type="protein sequence ID" value="JAH52664.1"/>
    <property type="molecule type" value="Transcribed_RNA"/>
</dbReference>
<accession>A0A0E9TG60</accession>
<proteinExistence type="predicted"/>
<name>A0A0E9TG60_ANGAN</name>
<protein>
    <submittedName>
        <fullName evidence="1">Uncharacterized protein</fullName>
    </submittedName>
</protein>
<reference evidence="1" key="2">
    <citation type="journal article" date="2015" name="Fish Shellfish Immunol.">
        <title>Early steps in the European eel (Anguilla anguilla)-Vibrio vulnificus interaction in the gills: Role of the RtxA13 toxin.</title>
        <authorList>
            <person name="Callol A."/>
            <person name="Pajuelo D."/>
            <person name="Ebbesson L."/>
            <person name="Teles M."/>
            <person name="MacKenzie S."/>
            <person name="Amaro C."/>
        </authorList>
    </citation>
    <scope>NUCLEOTIDE SEQUENCE</scope>
</reference>